<dbReference type="VEuPathDB" id="ToxoDB:CSUI_009508"/>
<dbReference type="EMBL" id="MIGC01005694">
    <property type="protein sequence ID" value="PHJ16673.1"/>
    <property type="molecule type" value="Genomic_DNA"/>
</dbReference>
<protein>
    <submittedName>
        <fullName evidence="1">Uncharacterized protein</fullName>
    </submittedName>
</protein>
<dbReference type="AlphaFoldDB" id="A0A2C6KJV1"/>
<feature type="non-terminal residue" evidence="1">
    <location>
        <position position="26"/>
    </location>
</feature>
<name>A0A2C6KJV1_9APIC</name>
<evidence type="ECO:0000313" key="1">
    <source>
        <dbReference type="EMBL" id="PHJ16673.1"/>
    </source>
</evidence>
<keyword evidence="2" id="KW-1185">Reference proteome</keyword>
<comment type="caution">
    <text evidence="1">The sequence shown here is derived from an EMBL/GenBank/DDBJ whole genome shotgun (WGS) entry which is preliminary data.</text>
</comment>
<reference evidence="1 2" key="1">
    <citation type="journal article" date="2017" name="Int. J. Parasitol.">
        <title>The genome of the protozoan parasite Cystoisospora suis and a reverse vaccinology approach to identify vaccine candidates.</title>
        <authorList>
            <person name="Palmieri N."/>
            <person name="Shrestha A."/>
            <person name="Ruttkowski B."/>
            <person name="Beck T."/>
            <person name="Vogl C."/>
            <person name="Tomley F."/>
            <person name="Blake D.P."/>
            <person name="Joachim A."/>
        </authorList>
    </citation>
    <scope>NUCLEOTIDE SEQUENCE [LARGE SCALE GENOMIC DNA]</scope>
    <source>
        <strain evidence="1 2">Wien I</strain>
    </source>
</reference>
<evidence type="ECO:0000313" key="2">
    <source>
        <dbReference type="Proteomes" id="UP000221165"/>
    </source>
</evidence>
<accession>A0A2C6KJV1</accession>
<dbReference type="Proteomes" id="UP000221165">
    <property type="component" value="Unassembled WGS sequence"/>
</dbReference>
<gene>
    <name evidence="1" type="ORF">CSUI_009508</name>
</gene>
<proteinExistence type="predicted"/>
<sequence>MEVFDERRKKRSFPRVRRKLRIDRKR</sequence>
<organism evidence="1 2">
    <name type="scientific">Cystoisospora suis</name>
    <dbReference type="NCBI Taxonomy" id="483139"/>
    <lineage>
        <taxon>Eukaryota</taxon>
        <taxon>Sar</taxon>
        <taxon>Alveolata</taxon>
        <taxon>Apicomplexa</taxon>
        <taxon>Conoidasida</taxon>
        <taxon>Coccidia</taxon>
        <taxon>Eucoccidiorida</taxon>
        <taxon>Eimeriorina</taxon>
        <taxon>Sarcocystidae</taxon>
        <taxon>Cystoisospora</taxon>
    </lineage>
</organism>